<name>A0A1B8Z9T4_9FLAO</name>
<dbReference type="OrthoDB" id="9788881at2"/>
<dbReference type="SMART" id="SM01321">
    <property type="entry name" value="Y1_Tnp"/>
    <property type="match status" value="1"/>
</dbReference>
<dbReference type="GO" id="GO:0006313">
    <property type="term" value="P:DNA transposition"/>
    <property type="evidence" value="ECO:0007669"/>
    <property type="project" value="InterPro"/>
</dbReference>
<evidence type="ECO:0000259" key="1">
    <source>
        <dbReference type="SMART" id="SM01321"/>
    </source>
</evidence>
<dbReference type="AlphaFoldDB" id="A0A1B8Z9T4"/>
<feature type="domain" description="Transposase IS200-like" evidence="1">
    <location>
        <begin position="8"/>
        <end position="131"/>
    </location>
</feature>
<gene>
    <name evidence="2" type="ORF">BBI00_22355</name>
</gene>
<sequence>MINTENFEFEGTYHIFSHGNGKEMIFRETSNYQYFLEKLEKYILPVADIYAYCLMPNHFHLLVRFKSFKEIETEGEHQFLMKHFSNCLNAYSKAFNKVYNRKGALFLNTVKRKKVQDEKYLIKVLHYIHNNHINHGFVDQIVDWKHSSYNSYMNQDKPSKLYRSEIMQYFDTLENFIAYHRSNVEYDFLSLE</sequence>
<protein>
    <submittedName>
        <fullName evidence="2">Transposase</fullName>
    </submittedName>
</protein>
<dbReference type="PANTHER" id="PTHR34322:SF2">
    <property type="entry name" value="TRANSPOSASE IS200-LIKE DOMAIN-CONTAINING PROTEIN"/>
    <property type="match status" value="1"/>
</dbReference>
<reference evidence="3" key="1">
    <citation type="submission" date="2016-07" db="EMBL/GenBank/DDBJ databases">
        <authorList>
            <person name="Florea S."/>
            <person name="Webb J.S."/>
            <person name="Jaromczyk J."/>
            <person name="Schardl C.L."/>
        </authorList>
    </citation>
    <scope>NUCLEOTIDE SEQUENCE [LARGE SCALE GENOMIC DNA]</scope>
    <source>
        <strain evidence="3">CC-VM-7</strain>
    </source>
</reference>
<dbReference type="SUPFAM" id="SSF143422">
    <property type="entry name" value="Transposase IS200-like"/>
    <property type="match status" value="1"/>
</dbReference>
<organism evidence="2 3">
    <name type="scientific">Chryseobacterium arthrosphaerae</name>
    <dbReference type="NCBI Taxonomy" id="651561"/>
    <lineage>
        <taxon>Bacteria</taxon>
        <taxon>Pseudomonadati</taxon>
        <taxon>Bacteroidota</taxon>
        <taxon>Flavobacteriia</taxon>
        <taxon>Flavobacteriales</taxon>
        <taxon>Weeksellaceae</taxon>
        <taxon>Chryseobacterium group</taxon>
        <taxon>Chryseobacterium</taxon>
    </lineage>
</organism>
<dbReference type="PANTHER" id="PTHR34322">
    <property type="entry name" value="TRANSPOSASE, Y1_TNP DOMAIN-CONTAINING"/>
    <property type="match status" value="1"/>
</dbReference>
<dbReference type="Proteomes" id="UP000093432">
    <property type="component" value="Unassembled WGS sequence"/>
</dbReference>
<comment type="caution">
    <text evidence="2">The sequence shown here is derived from an EMBL/GenBank/DDBJ whole genome shotgun (WGS) entry which is preliminary data.</text>
</comment>
<dbReference type="RefSeq" id="WP_065401080.1">
    <property type="nucleotide sequence ID" value="NZ_MAYG01000032.1"/>
</dbReference>
<dbReference type="InterPro" id="IPR036515">
    <property type="entry name" value="Transposase_17_sf"/>
</dbReference>
<dbReference type="EMBL" id="MAYG01000032">
    <property type="protein sequence ID" value="OCA68336.1"/>
    <property type="molecule type" value="Genomic_DNA"/>
</dbReference>
<dbReference type="GO" id="GO:0004803">
    <property type="term" value="F:transposase activity"/>
    <property type="evidence" value="ECO:0007669"/>
    <property type="project" value="InterPro"/>
</dbReference>
<evidence type="ECO:0000313" key="3">
    <source>
        <dbReference type="Proteomes" id="UP000093432"/>
    </source>
</evidence>
<accession>A0A1B8Z9T4</accession>
<dbReference type="InterPro" id="IPR002686">
    <property type="entry name" value="Transposase_17"/>
</dbReference>
<dbReference type="Gene3D" id="3.30.70.1290">
    <property type="entry name" value="Transposase IS200-like"/>
    <property type="match status" value="1"/>
</dbReference>
<proteinExistence type="predicted"/>
<evidence type="ECO:0000313" key="2">
    <source>
        <dbReference type="EMBL" id="OCA68336.1"/>
    </source>
</evidence>
<dbReference type="STRING" id="651561.BBI00_22355"/>
<dbReference type="GO" id="GO:0003677">
    <property type="term" value="F:DNA binding"/>
    <property type="evidence" value="ECO:0007669"/>
    <property type="project" value="InterPro"/>
</dbReference>